<evidence type="ECO:0008006" key="4">
    <source>
        <dbReference type="Google" id="ProtNLM"/>
    </source>
</evidence>
<dbReference type="AlphaFoldDB" id="A0A0D9ZCM9"/>
<organism evidence="2">
    <name type="scientific">Oryza glumipatula</name>
    <dbReference type="NCBI Taxonomy" id="40148"/>
    <lineage>
        <taxon>Eukaryota</taxon>
        <taxon>Viridiplantae</taxon>
        <taxon>Streptophyta</taxon>
        <taxon>Embryophyta</taxon>
        <taxon>Tracheophyta</taxon>
        <taxon>Spermatophyta</taxon>
        <taxon>Magnoliopsida</taxon>
        <taxon>Liliopsida</taxon>
        <taxon>Poales</taxon>
        <taxon>Poaceae</taxon>
        <taxon>BOP clade</taxon>
        <taxon>Oryzoideae</taxon>
        <taxon>Oryzeae</taxon>
        <taxon>Oryzinae</taxon>
        <taxon>Oryza</taxon>
    </lineage>
</organism>
<dbReference type="Gene3D" id="3.40.50.1820">
    <property type="entry name" value="alpha/beta hydrolase"/>
    <property type="match status" value="2"/>
</dbReference>
<dbReference type="SUPFAM" id="SSF53474">
    <property type="entry name" value="alpha/beta-Hydrolases"/>
    <property type="match status" value="1"/>
</dbReference>
<dbReference type="GO" id="GO:0008374">
    <property type="term" value="F:O-acyltransferase activity"/>
    <property type="evidence" value="ECO:0007669"/>
    <property type="project" value="InterPro"/>
</dbReference>
<evidence type="ECO:0000313" key="3">
    <source>
        <dbReference type="Proteomes" id="UP000026961"/>
    </source>
</evidence>
<dbReference type="GO" id="GO:0006629">
    <property type="term" value="P:lipid metabolic process"/>
    <property type="evidence" value="ECO:0007669"/>
    <property type="project" value="InterPro"/>
</dbReference>
<reference evidence="2" key="1">
    <citation type="submission" date="2015-04" db="UniProtKB">
        <authorList>
            <consortium name="EnsemblPlants"/>
        </authorList>
    </citation>
    <scope>IDENTIFICATION</scope>
</reference>
<feature type="region of interest" description="Disordered" evidence="1">
    <location>
        <begin position="209"/>
        <end position="249"/>
    </location>
</feature>
<proteinExistence type="predicted"/>
<feature type="compositionally biased region" description="Gly residues" evidence="1">
    <location>
        <begin position="15"/>
        <end position="27"/>
    </location>
</feature>
<dbReference type="HOGENOM" id="CLU_382816_0_0_1"/>
<accession>A0A0D9ZCM9</accession>
<dbReference type="Proteomes" id="UP000026961">
    <property type="component" value="Chromosome 3"/>
</dbReference>
<reference evidence="2" key="2">
    <citation type="submission" date="2018-05" db="EMBL/GenBank/DDBJ databases">
        <title>OgluRS3 (Oryza glumaepatula Reference Sequence Version 3).</title>
        <authorList>
            <person name="Zhang J."/>
            <person name="Kudrna D."/>
            <person name="Lee S."/>
            <person name="Talag J."/>
            <person name="Welchert J."/>
            <person name="Wing R.A."/>
        </authorList>
    </citation>
    <scope>NUCLEOTIDE SEQUENCE [LARGE SCALE GENOMIC DNA]</scope>
</reference>
<dbReference type="Pfam" id="PF02450">
    <property type="entry name" value="LCAT"/>
    <property type="match status" value="2"/>
</dbReference>
<feature type="compositionally biased region" description="Basic and acidic residues" evidence="1">
    <location>
        <begin position="236"/>
        <end position="245"/>
    </location>
</feature>
<dbReference type="STRING" id="40148.A0A0D9ZCM9"/>
<evidence type="ECO:0000313" key="2">
    <source>
        <dbReference type="EnsemblPlants" id="OGLUM03G32560.1"/>
    </source>
</evidence>
<dbReference type="Gramene" id="OGLUM03G32560.1">
    <property type="protein sequence ID" value="OGLUM03G32560.1"/>
    <property type="gene ID" value="OGLUM03G32560"/>
</dbReference>
<dbReference type="EnsemblPlants" id="OGLUM03G32560.1">
    <property type="protein sequence ID" value="OGLUM03G32560.1"/>
    <property type="gene ID" value="OGLUM03G32560"/>
</dbReference>
<evidence type="ECO:0000256" key="1">
    <source>
        <dbReference type="SAM" id="MobiDB-lite"/>
    </source>
</evidence>
<keyword evidence="3" id="KW-1185">Reference proteome</keyword>
<protein>
    <recommendedName>
        <fullName evidence="4">Lecithin-cholesterol acyltransferase-like 1</fullName>
    </recommendedName>
</protein>
<name>A0A0D9ZCM9_9ORYZ</name>
<dbReference type="PANTHER" id="PTHR11440">
    <property type="entry name" value="LECITHIN-CHOLESTEROL ACYLTRANSFERASE-RELATED"/>
    <property type="match status" value="1"/>
</dbReference>
<dbReference type="eggNOG" id="KOG2369">
    <property type="taxonomic scope" value="Eukaryota"/>
</dbReference>
<sequence>MRVSAAGEGRRGGDGGETAGGRRGGAARGRRGAVRGLPRRPPPTAHKAHEAEEEAAGGTAATTWQITEDISKVHITKIITRQITAAAATSPFVHFLFYYLSCSSHALSTCIVQLPFLSSIPKKYIHLFLIRAKPFRSMEFGRSPALLLLVGFLWSQLQFGAEAAGTTVFTLRNNCTYTVWVTTLSRNIAVGGRWGRRLRAVAQRQRLIPSPGCGSERSKFQKQLHHTKQESPNPEQQKRQTEPKKKQGWIDQWSHGGIMVVGRPSSSSVARAVVLLAAAMLLSTLSPCCCASAGGGGGARRREKQQQLHPVILIPGAGGNQLEARLTEEYAPSSLACRVWPVVRGRGGWFRLWFDPSVVVAPLTRCFADRMTLFYDSVADDYRNAPGVETRVSDFGSTSTLRYLDPNLKLLTGYMNVLASTLEKAGYEEGFDLFGAPYDFRYGLAGPGHPSRVGSAYLERLRKLVESACAANGGRPAILVAHSLGGLYALQMVARSPPAWRAANVKRLVTLSAPWGGSVQEMLTFASGNTLGVPFVDASLIRDEQRTAESNLWLLPAPRVFGNTTLVVSRHHNRSYSAKNMTQFLRDIGFAEGVEPYRERIRPLVEVLPEPGVPVTCLVGTGVDTVESLVYGEGGFEAGPEKVVYGDGDGTVNLDSLVGPIKAWSDSPEQVVEVVELPEVSHSGILKDKSALDQILRIIDAINLNATTSSSSINRSSQDVLYN</sequence>
<feature type="region of interest" description="Disordered" evidence="1">
    <location>
        <begin position="1"/>
        <end position="60"/>
    </location>
</feature>
<dbReference type="InterPro" id="IPR003386">
    <property type="entry name" value="LACT/PDAT_acylTrfase"/>
</dbReference>
<dbReference type="InterPro" id="IPR029058">
    <property type="entry name" value="AB_hydrolase_fold"/>
</dbReference>